<dbReference type="InterPro" id="IPR005823">
    <property type="entry name" value="Ribosomal_uL13_bac-type"/>
</dbReference>
<dbReference type="InterPro" id="IPR023563">
    <property type="entry name" value="Ribosomal_uL13_CS"/>
</dbReference>
<comment type="similarity">
    <text evidence="1 4 5">Belongs to the universal ribosomal protein uL13 family.</text>
</comment>
<dbReference type="CDD" id="cd00392">
    <property type="entry name" value="Ribosomal_L13"/>
    <property type="match status" value="1"/>
</dbReference>
<dbReference type="PANTHER" id="PTHR11545">
    <property type="entry name" value="RIBOSOMAL PROTEIN L13"/>
    <property type="match status" value="1"/>
</dbReference>
<comment type="function">
    <text evidence="4">This protein is one of the early assembly proteins of the 50S ribosomal subunit, although it is not seen to bind rRNA by itself. It is important during the early stages of 50S assembly.</text>
</comment>
<dbReference type="InterPro" id="IPR005822">
    <property type="entry name" value="Ribosomal_uL13"/>
</dbReference>
<dbReference type="NCBIfam" id="TIGR01077">
    <property type="entry name" value="L13_A_E"/>
    <property type="match status" value="1"/>
</dbReference>
<dbReference type="GO" id="GO:0003729">
    <property type="term" value="F:mRNA binding"/>
    <property type="evidence" value="ECO:0007669"/>
    <property type="project" value="TreeGrafter"/>
</dbReference>
<proteinExistence type="inferred from homology"/>
<evidence type="ECO:0000256" key="4">
    <source>
        <dbReference type="HAMAP-Rule" id="MF_01366"/>
    </source>
</evidence>
<organism evidence="6 7">
    <name type="scientific">candidate division MSBL1 archaeon SCGC-AAA259A05</name>
    <dbReference type="NCBI Taxonomy" id="1698259"/>
    <lineage>
        <taxon>Archaea</taxon>
        <taxon>Methanobacteriati</taxon>
        <taxon>Methanobacteriota</taxon>
        <taxon>candidate division MSBL1</taxon>
    </lineage>
</organism>
<keyword evidence="2 4" id="KW-0689">Ribosomal protein</keyword>
<dbReference type="Gene3D" id="3.90.1180.10">
    <property type="entry name" value="Ribosomal protein L13"/>
    <property type="match status" value="1"/>
</dbReference>
<evidence type="ECO:0000256" key="1">
    <source>
        <dbReference type="ARBA" id="ARBA00006227"/>
    </source>
</evidence>
<keyword evidence="3 4" id="KW-0687">Ribonucleoprotein</keyword>
<dbReference type="Pfam" id="PF00572">
    <property type="entry name" value="Ribosomal_L13"/>
    <property type="match status" value="1"/>
</dbReference>
<comment type="subunit">
    <text evidence="4">Part of the 50S ribosomal subunit.</text>
</comment>
<dbReference type="GO" id="GO:0006412">
    <property type="term" value="P:translation"/>
    <property type="evidence" value="ECO:0007669"/>
    <property type="project" value="UniProtKB-UniRule"/>
</dbReference>
<dbReference type="HAMAP" id="MF_01366">
    <property type="entry name" value="Ribosomal_uL13"/>
    <property type="match status" value="1"/>
</dbReference>
<sequence>MMIVDATDSVLGRIGSQIAKELLEGKEVTVVNADKAVISGRKKSTLSEYDAWTEIRSLVDPNQGPFHPRSSGNLIRKTVRGMLPTEKQKGRSAYNRLEAYSGVPGELENEEMETFSEANVSQLNTRRFIRVGELSKHLQGKE</sequence>
<dbReference type="PROSITE" id="PS00783">
    <property type="entry name" value="RIBOSOMAL_L13"/>
    <property type="match status" value="1"/>
</dbReference>
<reference evidence="6 7" key="1">
    <citation type="journal article" date="2016" name="Sci. Rep.">
        <title>Metabolic traits of an uncultured archaeal lineage -MSBL1- from brine pools of the Red Sea.</title>
        <authorList>
            <person name="Mwirichia R."/>
            <person name="Alam I."/>
            <person name="Rashid M."/>
            <person name="Vinu M."/>
            <person name="Ba-Alawi W."/>
            <person name="Anthony Kamau A."/>
            <person name="Kamanda Ngugi D."/>
            <person name="Goker M."/>
            <person name="Klenk H.P."/>
            <person name="Bajic V."/>
            <person name="Stingl U."/>
        </authorList>
    </citation>
    <scope>NUCLEOTIDE SEQUENCE [LARGE SCALE GENOMIC DNA]</scope>
    <source>
        <strain evidence="6">SCGC-AAA259A05</strain>
    </source>
</reference>
<comment type="caution">
    <text evidence="6">The sequence shown here is derived from an EMBL/GenBank/DDBJ whole genome shotgun (WGS) entry which is preliminary data.</text>
</comment>
<name>A0A133UBA3_9EURY</name>
<evidence type="ECO:0000256" key="2">
    <source>
        <dbReference type="ARBA" id="ARBA00022980"/>
    </source>
</evidence>
<evidence type="ECO:0000256" key="3">
    <source>
        <dbReference type="ARBA" id="ARBA00023274"/>
    </source>
</evidence>
<keyword evidence="7" id="KW-1185">Reference proteome</keyword>
<dbReference type="InterPro" id="IPR005755">
    <property type="entry name" value="Ribosomal_uL13_euk/arc"/>
</dbReference>
<evidence type="ECO:0000256" key="5">
    <source>
        <dbReference type="RuleBase" id="RU003877"/>
    </source>
</evidence>
<dbReference type="NCBIfam" id="NF005004">
    <property type="entry name" value="PRK06394.1"/>
    <property type="match status" value="1"/>
</dbReference>
<protein>
    <recommendedName>
        <fullName evidence="4">Large ribosomal subunit protein uL13</fullName>
    </recommendedName>
</protein>
<gene>
    <name evidence="4" type="primary">rpl13</name>
    <name evidence="6" type="ORF">AKJ57_01175</name>
</gene>
<evidence type="ECO:0000313" key="6">
    <source>
        <dbReference type="EMBL" id="KXA91468.1"/>
    </source>
</evidence>
<evidence type="ECO:0000313" key="7">
    <source>
        <dbReference type="Proteomes" id="UP000070163"/>
    </source>
</evidence>
<dbReference type="EMBL" id="LHXJ01000008">
    <property type="protein sequence ID" value="KXA91468.1"/>
    <property type="molecule type" value="Genomic_DNA"/>
</dbReference>
<accession>A0A133UBA3</accession>
<dbReference type="GO" id="GO:0022625">
    <property type="term" value="C:cytosolic large ribosomal subunit"/>
    <property type="evidence" value="ECO:0007669"/>
    <property type="project" value="UniProtKB-UniRule"/>
</dbReference>
<dbReference type="GO" id="GO:0017148">
    <property type="term" value="P:negative regulation of translation"/>
    <property type="evidence" value="ECO:0007669"/>
    <property type="project" value="TreeGrafter"/>
</dbReference>
<dbReference type="PANTHER" id="PTHR11545:SF3">
    <property type="entry name" value="LARGE RIBOSOMAL SUBUNIT PROTEIN UL13"/>
    <property type="match status" value="1"/>
</dbReference>
<dbReference type="PIRSF" id="PIRSF002181">
    <property type="entry name" value="Ribosomal_L13"/>
    <property type="match status" value="1"/>
</dbReference>
<dbReference type="GO" id="GO:0003735">
    <property type="term" value="F:structural constituent of ribosome"/>
    <property type="evidence" value="ECO:0007669"/>
    <property type="project" value="UniProtKB-UniRule"/>
</dbReference>
<dbReference type="SUPFAM" id="SSF52161">
    <property type="entry name" value="Ribosomal protein L13"/>
    <property type="match status" value="1"/>
</dbReference>
<dbReference type="AlphaFoldDB" id="A0A133UBA3"/>
<dbReference type="Proteomes" id="UP000070163">
    <property type="component" value="Unassembled WGS sequence"/>
</dbReference>
<dbReference type="InterPro" id="IPR036899">
    <property type="entry name" value="Ribosomal_uL13_sf"/>
</dbReference>